<gene>
    <name evidence="2" type="ORF">HF577_22450</name>
</gene>
<accession>A0ABX1RIS5</accession>
<feature type="region of interest" description="Disordered" evidence="1">
    <location>
        <begin position="15"/>
        <end position="37"/>
    </location>
</feature>
<evidence type="ECO:0000313" key="3">
    <source>
        <dbReference type="Proteomes" id="UP001296706"/>
    </source>
</evidence>
<dbReference type="EMBL" id="JAAXKY010000080">
    <property type="protein sequence ID" value="NMH79839.1"/>
    <property type="molecule type" value="Genomic_DNA"/>
</dbReference>
<feature type="compositionally biased region" description="Basic and acidic residues" evidence="1">
    <location>
        <begin position="15"/>
        <end position="30"/>
    </location>
</feature>
<dbReference type="Proteomes" id="UP001296706">
    <property type="component" value="Unassembled WGS sequence"/>
</dbReference>
<comment type="caution">
    <text evidence="2">The sequence shown here is derived from an EMBL/GenBank/DDBJ whole genome shotgun (WGS) entry which is preliminary data.</text>
</comment>
<keyword evidence="3" id="KW-1185">Reference proteome</keyword>
<reference evidence="2 3" key="1">
    <citation type="submission" date="2020-04" db="EMBL/GenBank/DDBJ databases">
        <authorList>
            <person name="Klaysubun C."/>
            <person name="Duangmal K."/>
            <person name="Lipun K."/>
        </authorList>
    </citation>
    <scope>NUCLEOTIDE SEQUENCE [LARGE SCALE GENOMIC DNA]</scope>
    <source>
        <strain evidence="2 3">JCM 11839</strain>
    </source>
</reference>
<name>A0ABX1RIS5_9PSEU</name>
<sequence length="52" mass="5474">MADIPVIPVDEEVCDRSSVAEKRGPARPPERNLVGRAGSDITAAISLPGFGR</sequence>
<proteinExistence type="predicted"/>
<protein>
    <submittedName>
        <fullName evidence="2">Uncharacterized protein</fullName>
    </submittedName>
</protein>
<evidence type="ECO:0000313" key="2">
    <source>
        <dbReference type="EMBL" id="NMH79839.1"/>
    </source>
</evidence>
<organism evidence="2 3">
    <name type="scientific">Pseudonocardia xinjiangensis</name>
    <dbReference type="NCBI Taxonomy" id="75289"/>
    <lineage>
        <taxon>Bacteria</taxon>
        <taxon>Bacillati</taxon>
        <taxon>Actinomycetota</taxon>
        <taxon>Actinomycetes</taxon>
        <taxon>Pseudonocardiales</taxon>
        <taxon>Pseudonocardiaceae</taxon>
        <taxon>Pseudonocardia</taxon>
    </lineage>
</organism>
<evidence type="ECO:0000256" key="1">
    <source>
        <dbReference type="SAM" id="MobiDB-lite"/>
    </source>
</evidence>
<dbReference type="RefSeq" id="WP_169397902.1">
    <property type="nucleotide sequence ID" value="NZ_BAAAJH010000009.1"/>
</dbReference>